<keyword evidence="1" id="KW-0732">Signal</keyword>
<feature type="domain" description="Deacetylase PdaC" evidence="3">
    <location>
        <begin position="95"/>
        <end position="159"/>
    </location>
</feature>
<evidence type="ECO:0000259" key="3">
    <source>
        <dbReference type="Pfam" id="PF13739"/>
    </source>
</evidence>
<reference evidence="5" key="1">
    <citation type="submission" date="2023-07" db="EMBL/GenBank/DDBJ databases">
        <title>Identification and characterization of horizontal gene transfer across gut microbiota members of farm animals based on homology search.</title>
        <authorList>
            <person name="Schwarzerova J."/>
            <person name="Nykrynova M."/>
            <person name="Jureckova K."/>
            <person name="Cejkova D."/>
            <person name="Rychlik I."/>
        </authorList>
    </citation>
    <scope>NUCLEOTIDE SEQUENCE [LARGE SCALE GENOMIC DNA]</scope>
    <source>
        <strain evidence="5">ET4</strain>
    </source>
</reference>
<keyword evidence="5" id="KW-1185">Reference proteome</keyword>
<accession>A0ABT7U9V5</accession>
<name>A0ABT7U9V5_9BACE</name>
<dbReference type="Gene3D" id="3.90.640.20">
    <property type="entry name" value="Heat-shock cognate protein, ATPase"/>
    <property type="match status" value="1"/>
</dbReference>
<dbReference type="Proteomes" id="UP001228403">
    <property type="component" value="Unassembled WGS sequence"/>
</dbReference>
<dbReference type="EMBL" id="JAUDCF010000037">
    <property type="protein sequence ID" value="MDM8146583.1"/>
    <property type="molecule type" value="Genomic_DNA"/>
</dbReference>
<evidence type="ECO:0000259" key="2">
    <source>
        <dbReference type="Pfam" id="PF11738"/>
    </source>
</evidence>
<feature type="domain" description="DUF3298" evidence="2">
    <location>
        <begin position="179"/>
        <end position="260"/>
    </location>
</feature>
<protein>
    <submittedName>
        <fullName evidence="4">DUF3298 domain-containing protein</fullName>
    </submittedName>
</protein>
<dbReference type="InterPro" id="IPR025303">
    <property type="entry name" value="PdaC"/>
</dbReference>
<evidence type="ECO:0000313" key="4">
    <source>
        <dbReference type="EMBL" id="MDM8146583.1"/>
    </source>
</evidence>
<dbReference type="Pfam" id="PF13739">
    <property type="entry name" value="PdaC"/>
    <property type="match status" value="1"/>
</dbReference>
<dbReference type="PROSITE" id="PS51257">
    <property type="entry name" value="PROKAR_LIPOPROTEIN"/>
    <property type="match status" value="1"/>
</dbReference>
<feature type="chain" id="PRO_5046902735" evidence="1">
    <location>
        <begin position="22"/>
        <end position="282"/>
    </location>
</feature>
<sequence>MRKRSFLCSAAILALLFVSSACDRKGETKPAGGENTADTVSVQMEYRDTLGKSELSCFMKGALPNTDNKQLKKIINEWINERLGGVYKMEDPLNSNAILDFYQKRWVDSTTVVVKELASLGDYSPDCTWDTQFKVMAESKKYISLSITSYCYEGGAHGGTVVSQQTFRKEDGRELGWNNMFNDENKYRLTDIIQKGLAEYFKVKPGEDVRDYLLLSDGSSFIPLPETPPVLLKDGVGFVYQQYEIAAYAMGMPRFVIPYSEIKPLLTTTALSLIEEETDDKL</sequence>
<dbReference type="Gene3D" id="3.30.565.40">
    <property type="entry name" value="Fervidobacterium nodosum Rt17-B1 like"/>
    <property type="match status" value="1"/>
</dbReference>
<proteinExistence type="predicted"/>
<dbReference type="Pfam" id="PF11738">
    <property type="entry name" value="DUF3298"/>
    <property type="match status" value="1"/>
</dbReference>
<gene>
    <name evidence="4" type="ORF">QUW02_11745</name>
</gene>
<comment type="caution">
    <text evidence="4">The sequence shown here is derived from an EMBL/GenBank/DDBJ whole genome shotgun (WGS) entry which is preliminary data.</text>
</comment>
<dbReference type="InterPro" id="IPR037126">
    <property type="entry name" value="PdaC/RsiV-like_sf"/>
</dbReference>
<dbReference type="InterPro" id="IPR021729">
    <property type="entry name" value="DUF3298"/>
</dbReference>
<evidence type="ECO:0000313" key="5">
    <source>
        <dbReference type="Proteomes" id="UP001228403"/>
    </source>
</evidence>
<evidence type="ECO:0000256" key="1">
    <source>
        <dbReference type="SAM" id="SignalP"/>
    </source>
</evidence>
<organism evidence="4 5">
    <name type="scientific">Bacteroides eggerthii</name>
    <dbReference type="NCBI Taxonomy" id="28111"/>
    <lineage>
        <taxon>Bacteria</taxon>
        <taxon>Pseudomonadati</taxon>
        <taxon>Bacteroidota</taxon>
        <taxon>Bacteroidia</taxon>
        <taxon>Bacteroidales</taxon>
        <taxon>Bacteroidaceae</taxon>
        <taxon>Bacteroides</taxon>
    </lineage>
</organism>
<feature type="signal peptide" evidence="1">
    <location>
        <begin position="1"/>
        <end position="21"/>
    </location>
</feature>